<evidence type="ECO:0000313" key="2">
    <source>
        <dbReference type="Proteomes" id="UP001419268"/>
    </source>
</evidence>
<accession>A0AAP0PQ49</accession>
<gene>
    <name evidence="1" type="ORF">Scep_007523</name>
</gene>
<keyword evidence="2" id="KW-1185">Reference proteome</keyword>
<comment type="caution">
    <text evidence="1">The sequence shown here is derived from an EMBL/GenBank/DDBJ whole genome shotgun (WGS) entry which is preliminary data.</text>
</comment>
<proteinExistence type="predicted"/>
<organism evidence="1 2">
    <name type="scientific">Stephania cephalantha</name>
    <dbReference type="NCBI Taxonomy" id="152367"/>
    <lineage>
        <taxon>Eukaryota</taxon>
        <taxon>Viridiplantae</taxon>
        <taxon>Streptophyta</taxon>
        <taxon>Embryophyta</taxon>
        <taxon>Tracheophyta</taxon>
        <taxon>Spermatophyta</taxon>
        <taxon>Magnoliopsida</taxon>
        <taxon>Ranunculales</taxon>
        <taxon>Menispermaceae</taxon>
        <taxon>Menispermoideae</taxon>
        <taxon>Cissampelideae</taxon>
        <taxon>Stephania</taxon>
    </lineage>
</organism>
<name>A0AAP0PQ49_9MAGN</name>
<protein>
    <submittedName>
        <fullName evidence="1">Uncharacterized protein</fullName>
    </submittedName>
</protein>
<reference evidence="1 2" key="1">
    <citation type="submission" date="2024-01" db="EMBL/GenBank/DDBJ databases">
        <title>Genome assemblies of Stephania.</title>
        <authorList>
            <person name="Yang L."/>
        </authorList>
    </citation>
    <scope>NUCLEOTIDE SEQUENCE [LARGE SCALE GENOMIC DNA]</scope>
    <source>
        <strain evidence="1">JXDWG</strain>
        <tissue evidence="1">Leaf</tissue>
    </source>
</reference>
<evidence type="ECO:0000313" key="1">
    <source>
        <dbReference type="EMBL" id="KAK9148766.1"/>
    </source>
</evidence>
<dbReference type="EMBL" id="JBBNAG010000003">
    <property type="protein sequence ID" value="KAK9148766.1"/>
    <property type="molecule type" value="Genomic_DNA"/>
</dbReference>
<dbReference type="AlphaFoldDB" id="A0AAP0PQ49"/>
<sequence length="76" mass="8921">MTFINFVYTKIYGECSFEFRRFNAKLQSLFEAYKSSPSLQPSSSNALCNDLNVRNDDTFDTMEAFKEFDKMLSNEF</sequence>
<dbReference type="Proteomes" id="UP001419268">
    <property type="component" value="Unassembled WGS sequence"/>
</dbReference>